<feature type="domain" description="Peptidase S26" evidence="8">
    <location>
        <begin position="35"/>
        <end position="199"/>
    </location>
</feature>
<evidence type="ECO:0000256" key="4">
    <source>
        <dbReference type="ARBA" id="ARBA00013208"/>
    </source>
</evidence>
<keyword evidence="7" id="KW-0472">Membrane</keyword>
<evidence type="ECO:0000259" key="8">
    <source>
        <dbReference type="Pfam" id="PF10502"/>
    </source>
</evidence>
<keyword evidence="7" id="KW-0812">Transmembrane</keyword>
<dbReference type="PANTHER" id="PTHR43390:SF1">
    <property type="entry name" value="CHLOROPLAST PROCESSING PEPTIDASE"/>
    <property type="match status" value="1"/>
</dbReference>
<evidence type="ECO:0000313" key="10">
    <source>
        <dbReference type="Proteomes" id="UP000252345"/>
    </source>
</evidence>
<dbReference type="PRINTS" id="PR00727">
    <property type="entry name" value="LEADERPTASE"/>
</dbReference>
<dbReference type="InterPro" id="IPR019758">
    <property type="entry name" value="Pept_S26A_signal_pept_1_CS"/>
</dbReference>
<dbReference type="CDD" id="cd06530">
    <property type="entry name" value="S26_SPase_I"/>
    <property type="match status" value="1"/>
</dbReference>
<reference evidence="9 10" key="1">
    <citation type="submission" date="2017-10" db="EMBL/GenBank/DDBJ databases">
        <title>Bifidobacterium xylocopum sp. nov. and Bifidobacterium aemilianum sp. nov., from the carpenter bee (Xylocopa violacea) digestive tract.</title>
        <authorList>
            <person name="Alberoni D."/>
            <person name="Baffoni L."/>
            <person name="Di Gioia D."/>
            <person name="Gaggia F."/>
            <person name="Biavati B."/>
        </authorList>
    </citation>
    <scope>NUCLEOTIDE SEQUENCE [LARGE SCALE GENOMIC DNA]</scope>
    <source>
        <strain evidence="9 10">XV2</strain>
    </source>
</reference>
<dbReference type="NCBIfam" id="TIGR02227">
    <property type="entry name" value="sigpep_I_bact"/>
    <property type="match status" value="1"/>
</dbReference>
<evidence type="ECO:0000256" key="1">
    <source>
        <dbReference type="ARBA" id="ARBA00000677"/>
    </source>
</evidence>
<evidence type="ECO:0000256" key="3">
    <source>
        <dbReference type="ARBA" id="ARBA00009370"/>
    </source>
</evidence>
<evidence type="ECO:0000256" key="6">
    <source>
        <dbReference type="PIRSR" id="PIRSR600223-1"/>
    </source>
</evidence>
<dbReference type="OrthoDB" id="9815782at2"/>
<dbReference type="Proteomes" id="UP000252345">
    <property type="component" value="Unassembled WGS sequence"/>
</dbReference>
<dbReference type="GO" id="GO:0006465">
    <property type="term" value="P:signal peptide processing"/>
    <property type="evidence" value="ECO:0007669"/>
    <property type="project" value="InterPro"/>
</dbReference>
<proteinExistence type="inferred from homology"/>
<evidence type="ECO:0000313" key="9">
    <source>
        <dbReference type="EMBL" id="RBP99804.1"/>
    </source>
</evidence>
<feature type="active site" evidence="6">
    <location>
        <position position="109"/>
    </location>
</feature>
<dbReference type="EMBL" id="PDCH01000002">
    <property type="protein sequence ID" value="RBP99804.1"/>
    <property type="molecule type" value="Genomic_DNA"/>
</dbReference>
<keyword evidence="7" id="KW-1133">Transmembrane helix</keyword>
<dbReference type="AlphaFoldDB" id="A0A366KDM8"/>
<protein>
    <recommendedName>
        <fullName evidence="4 7">Signal peptidase I</fullName>
        <ecNumber evidence="4 7">3.4.21.89</ecNumber>
    </recommendedName>
</protein>
<organism evidence="9 10">
    <name type="scientific">Bifidobacterium xylocopae</name>
    <dbReference type="NCBI Taxonomy" id="2493119"/>
    <lineage>
        <taxon>Bacteria</taxon>
        <taxon>Bacillati</taxon>
        <taxon>Actinomycetota</taxon>
        <taxon>Actinomycetes</taxon>
        <taxon>Bifidobacteriales</taxon>
        <taxon>Bifidobacteriaceae</taxon>
        <taxon>Bifidobacterium</taxon>
    </lineage>
</organism>
<name>A0A366KDM8_9BIFI</name>
<dbReference type="PANTHER" id="PTHR43390">
    <property type="entry name" value="SIGNAL PEPTIDASE I"/>
    <property type="match status" value="1"/>
</dbReference>
<keyword evidence="5 7" id="KW-0378">Hydrolase</keyword>
<dbReference type="Gene3D" id="2.10.109.10">
    <property type="entry name" value="Umud Fragment, subunit A"/>
    <property type="match status" value="1"/>
</dbReference>
<dbReference type="GO" id="GO:0009003">
    <property type="term" value="F:signal peptidase activity"/>
    <property type="evidence" value="ECO:0007669"/>
    <property type="project" value="UniProtKB-EC"/>
</dbReference>
<feature type="active site" evidence="6">
    <location>
        <position position="60"/>
    </location>
</feature>
<gene>
    <name evidence="9" type="primary">lepB</name>
    <name evidence="9" type="ORF">CRD59_01845</name>
</gene>
<evidence type="ECO:0000256" key="7">
    <source>
        <dbReference type="RuleBase" id="RU362042"/>
    </source>
</evidence>
<sequence length="217" mass="23841">MEHACQQRSSVRKQRGPRRATAVPAWRRRLYDGLWLLACVLVVALLRAFVFGAYVIPSASMEGTLNIGDRVIASKIKPKVSGVQRGDIVIFHDPAHWLNTGPHDDFLIKRVIGVGGDRVSADGSGAVRVNGRQLNETSYINPGGPASTIPFSAKVRPGYVFVMGDNRSNSADSRFHQDDVNGGQVPLDHVEAIADFIYWPLGRQGFIHRPDNVFEGL</sequence>
<comment type="similarity">
    <text evidence="3 7">Belongs to the peptidase S26 family.</text>
</comment>
<dbReference type="InterPro" id="IPR019533">
    <property type="entry name" value="Peptidase_S26"/>
</dbReference>
<dbReference type="Pfam" id="PF10502">
    <property type="entry name" value="Peptidase_S26"/>
    <property type="match status" value="1"/>
</dbReference>
<comment type="caution">
    <text evidence="9">The sequence shown here is derived from an EMBL/GenBank/DDBJ whole genome shotgun (WGS) entry which is preliminary data.</text>
</comment>
<dbReference type="EC" id="3.4.21.89" evidence="4 7"/>
<dbReference type="InterPro" id="IPR036286">
    <property type="entry name" value="LexA/Signal_pep-like_sf"/>
</dbReference>
<comment type="catalytic activity">
    <reaction evidence="1 7">
        <text>Cleavage of hydrophobic, N-terminal signal or leader sequences from secreted and periplasmic proteins.</text>
        <dbReference type="EC" id="3.4.21.89"/>
    </reaction>
</comment>
<evidence type="ECO:0000256" key="2">
    <source>
        <dbReference type="ARBA" id="ARBA00004401"/>
    </source>
</evidence>
<dbReference type="RefSeq" id="WP_113852901.1">
    <property type="nucleotide sequence ID" value="NZ_PDCH01000002.1"/>
</dbReference>
<dbReference type="GO" id="GO:0005886">
    <property type="term" value="C:plasma membrane"/>
    <property type="evidence" value="ECO:0007669"/>
    <property type="project" value="UniProtKB-SubCell"/>
</dbReference>
<dbReference type="SUPFAM" id="SSF51306">
    <property type="entry name" value="LexA/Signal peptidase"/>
    <property type="match status" value="1"/>
</dbReference>
<evidence type="ECO:0000256" key="5">
    <source>
        <dbReference type="ARBA" id="ARBA00022801"/>
    </source>
</evidence>
<dbReference type="GO" id="GO:0004252">
    <property type="term" value="F:serine-type endopeptidase activity"/>
    <property type="evidence" value="ECO:0007669"/>
    <property type="project" value="InterPro"/>
</dbReference>
<dbReference type="InterPro" id="IPR000223">
    <property type="entry name" value="Pept_S26A_signal_pept_1"/>
</dbReference>
<keyword evidence="10" id="KW-1185">Reference proteome</keyword>
<comment type="subcellular location">
    <subcellularLocation>
        <location evidence="2">Cell membrane</location>
        <topology evidence="2">Single-pass type II membrane protein</topology>
    </subcellularLocation>
    <subcellularLocation>
        <location evidence="7">Membrane</location>
        <topology evidence="7">Single-pass type II membrane protein</topology>
    </subcellularLocation>
</comment>
<feature type="transmembrane region" description="Helical" evidence="7">
    <location>
        <begin position="34"/>
        <end position="56"/>
    </location>
</feature>
<dbReference type="PROSITE" id="PS00761">
    <property type="entry name" value="SPASE_I_3"/>
    <property type="match status" value="1"/>
</dbReference>
<accession>A0A366KDM8</accession>
<keyword evidence="7" id="KW-0645">Protease</keyword>